<reference evidence="1" key="1">
    <citation type="journal article" date="2014" name="Int. J. Syst. Evol. Microbiol.">
        <title>Complete genome sequence of Corynebacterium casei LMG S-19264T (=DSM 44701T), isolated from a smear-ripened cheese.</title>
        <authorList>
            <consortium name="US DOE Joint Genome Institute (JGI-PGF)"/>
            <person name="Walter F."/>
            <person name="Albersmeier A."/>
            <person name="Kalinowski J."/>
            <person name="Ruckert C."/>
        </authorList>
    </citation>
    <scope>NUCLEOTIDE SEQUENCE</scope>
    <source>
        <strain evidence="1">JCM 3302</strain>
    </source>
</reference>
<dbReference type="EMBL" id="BNBC01000035">
    <property type="protein sequence ID" value="GHE97091.1"/>
    <property type="molecule type" value="Genomic_DNA"/>
</dbReference>
<reference evidence="1" key="2">
    <citation type="submission" date="2020-09" db="EMBL/GenBank/DDBJ databases">
        <authorList>
            <person name="Sun Q."/>
            <person name="Ohkuma M."/>
        </authorList>
    </citation>
    <scope>NUCLEOTIDE SEQUENCE</scope>
    <source>
        <strain evidence="1">JCM 3302</strain>
    </source>
</reference>
<accession>A0A919ABC3</accession>
<keyword evidence="2" id="KW-1185">Reference proteome</keyword>
<organism evidence="1 2">
    <name type="scientific">Streptomyces spiralis</name>
    <dbReference type="NCBI Taxonomy" id="66376"/>
    <lineage>
        <taxon>Bacteria</taxon>
        <taxon>Bacillati</taxon>
        <taxon>Actinomycetota</taxon>
        <taxon>Actinomycetes</taxon>
        <taxon>Kitasatosporales</taxon>
        <taxon>Streptomycetaceae</taxon>
        <taxon>Streptomyces</taxon>
    </lineage>
</organism>
<gene>
    <name evidence="1" type="ORF">GCM10014715_61720</name>
</gene>
<comment type="caution">
    <text evidence="1">The sequence shown here is derived from an EMBL/GenBank/DDBJ whole genome shotgun (WGS) entry which is preliminary data.</text>
</comment>
<name>A0A919ABC3_9ACTN</name>
<proteinExistence type="predicted"/>
<evidence type="ECO:0000313" key="1">
    <source>
        <dbReference type="EMBL" id="GHE97091.1"/>
    </source>
</evidence>
<dbReference type="Proteomes" id="UP000641386">
    <property type="component" value="Unassembled WGS sequence"/>
</dbReference>
<sequence length="75" mass="8622">MPRLIRRFSAQDAAEPFFATTHPSFHSVRRPCVLIKRGVQAQKADLIEQAVEEMVRRGGASRYGPEWEELTLILR</sequence>
<dbReference type="AlphaFoldDB" id="A0A919ABC3"/>
<protein>
    <submittedName>
        <fullName evidence="1">Uncharacterized protein</fullName>
    </submittedName>
</protein>
<evidence type="ECO:0000313" key="2">
    <source>
        <dbReference type="Proteomes" id="UP000641386"/>
    </source>
</evidence>